<organism evidence="9 10">
    <name type="scientific">Mucilaginibacter pineti</name>
    <dbReference type="NCBI Taxonomy" id="1391627"/>
    <lineage>
        <taxon>Bacteria</taxon>
        <taxon>Pseudomonadati</taxon>
        <taxon>Bacteroidota</taxon>
        <taxon>Sphingobacteriia</taxon>
        <taxon>Sphingobacteriales</taxon>
        <taxon>Sphingobacteriaceae</taxon>
        <taxon>Mucilaginibacter</taxon>
    </lineage>
</organism>
<dbReference type="InterPro" id="IPR039426">
    <property type="entry name" value="TonB-dep_rcpt-like"/>
</dbReference>
<dbReference type="InterPro" id="IPR036942">
    <property type="entry name" value="Beta-barrel_TonB_sf"/>
</dbReference>
<dbReference type="EMBL" id="FNAI01000008">
    <property type="protein sequence ID" value="SDE66790.1"/>
    <property type="molecule type" value="Genomic_DNA"/>
</dbReference>
<keyword evidence="4 7" id="KW-0812">Transmembrane</keyword>
<feature type="domain" description="Secretin/TonB short N-terminal" evidence="8">
    <location>
        <begin position="79"/>
        <end position="130"/>
    </location>
</feature>
<dbReference type="RefSeq" id="WP_091151035.1">
    <property type="nucleotide sequence ID" value="NZ_FNAI01000008.1"/>
</dbReference>
<comment type="subcellular location">
    <subcellularLocation>
        <location evidence="1 7">Cell outer membrane</location>
        <topology evidence="1 7">Multi-pass membrane protein</topology>
    </subcellularLocation>
</comment>
<dbReference type="NCBIfam" id="TIGR04057">
    <property type="entry name" value="SusC_RagA_signa"/>
    <property type="match status" value="1"/>
</dbReference>
<dbReference type="SUPFAM" id="SSF49464">
    <property type="entry name" value="Carboxypeptidase regulatory domain-like"/>
    <property type="match status" value="1"/>
</dbReference>
<keyword evidence="5 7" id="KW-0472">Membrane</keyword>
<evidence type="ECO:0000256" key="6">
    <source>
        <dbReference type="ARBA" id="ARBA00023237"/>
    </source>
</evidence>
<dbReference type="InterPro" id="IPR023997">
    <property type="entry name" value="TonB-dep_OMP_SusC/RagA_CS"/>
</dbReference>
<dbReference type="InterPro" id="IPR012910">
    <property type="entry name" value="Plug_dom"/>
</dbReference>
<dbReference type="InterPro" id="IPR023996">
    <property type="entry name" value="TonB-dep_OMP_SusC/RagA"/>
</dbReference>
<evidence type="ECO:0000259" key="8">
    <source>
        <dbReference type="SMART" id="SM00965"/>
    </source>
</evidence>
<dbReference type="PROSITE" id="PS52016">
    <property type="entry name" value="TONB_DEPENDENT_REC_3"/>
    <property type="match status" value="1"/>
</dbReference>
<evidence type="ECO:0000256" key="4">
    <source>
        <dbReference type="ARBA" id="ARBA00022692"/>
    </source>
</evidence>
<dbReference type="AlphaFoldDB" id="A0A1G7ESZ3"/>
<dbReference type="Pfam" id="PF13715">
    <property type="entry name" value="CarbopepD_reg_2"/>
    <property type="match status" value="1"/>
</dbReference>
<evidence type="ECO:0000313" key="10">
    <source>
        <dbReference type="Proteomes" id="UP000199072"/>
    </source>
</evidence>
<gene>
    <name evidence="9" type="ORF">SAMN05216464_108149</name>
</gene>
<evidence type="ECO:0000256" key="3">
    <source>
        <dbReference type="ARBA" id="ARBA00022452"/>
    </source>
</evidence>
<dbReference type="SMART" id="SM00965">
    <property type="entry name" value="STN"/>
    <property type="match status" value="1"/>
</dbReference>
<evidence type="ECO:0000256" key="1">
    <source>
        <dbReference type="ARBA" id="ARBA00004571"/>
    </source>
</evidence>
<keyword evidence="3 7" id="KW-1134">Transmembrane beta strand</keyword>
<accession>A0A1G7ESZ3</accession>
<evidence type="ECO:0000256" key="7">
    <source>
        <dbReference type="PROSITE-ProRule" id="PRU01360"/>
    </source>
</evidence>
<proteinExistence type="inferred from homology"/>
<evidence type="ECO:0000256" key="5">
    <source>
        <dbReference type="ARBA" id="ARBA00023136"/>
    </source>
</evidence>
<dbReference type="SUPFAM" id="SSF56935">
    <property type="entry name" value="Porins"/>
    <property type="match status" value="1"/>
</dbReference>
<dbReference type="Pfam" id="PF07660">
    <property type="entry name" value="STN"/>
    <property type="match status" value="1"/>
</dbReference>
<dbReference type="OrthoDB" id="9768177at2"/>
<sequence length="1135" mass="125048">MGRLLNQTKKLMYRNYTKKFGIPDRLCHKILLIMRLTTVILIASLLQVSAATFGQRITISQRNVPLESVLKEIRKQSGYDFFYNGKNISKKQEVSINVTNAELEDALNIAFTGLQLEYTIKGKIITIKTKEEPTFMDNIIARFQAINVRGKVVDEKGQPLVGASVSIKGGKGTTTDKDGGFVLTKVDEKAILVISFIGYLTKEVNANADLSGIPLEVSNSKLDEVQVIAYGTTSKRLSTGNTTTIKAEDIEKQPVGNPLLALQGRVSGLFITQATGYAGSGVTVRIQGQNSIGNGNDPLYVIDGVPFSSQLLTTMNNVVGNSGQGNDQNFRPLNGNPMNYINPNDIESIDVLKDADATAIYGSRAANGAILITTKKGKAGKLSLNFSLESGLGEVARKNTLLNTQQYTEMRREALKNDGLEPDTTRDYDLFDKYGWSTSRNTDWQEELIGNTAKYNNFQTTISGGSSTVQYLFGGTYRRETSVLPVEFANQTGAVHFNVTANSLNNKFKMSMTGNYVAGKNQLPSIDLSQYTLMSPNAPALRNPDGSLNWALDAGGGTTWGYLGNPLRNLENRYTNTTSNLITNMVLSYNLLEGLDVKASLGYNKLQSDEVQLYPISGLLYSEQQDGRGGNTLGTNKSDYLIIEPQLTYRRNFGPLKVDLLLGSTVQEQNTSSLSIGGSGYTSDSNLDDLSSAATINFFFSDKAEYRYNAIFSRLNLNYNDELILNLNARRDGSSRFGPSNLYHTFGSIAGAWLFSSRDFIKESLPFLSFGKLSMSYGTTGSDQIPGYLYLDLFSPTYRNPYNGIAGVHSTRLYNPALQWEETKKLRFGMDLGFLADRVLLALNYSINKSSNQLLNYNLPVITGFGSVSSNFPATVRNRNIELSLTSTNFKNNSFTWTTNLNLTVPKNRLVKFPDIETSSYAQFLVIGEPLNVFKAYKYEGVDPATGAYQFRGADGQLTSSPNERTDRTELIRSDPKIYGGFGNTFSYKSWSLDIFFQFVKQTSRNFNFGSYPGAFPPGSGNQPLAVLNRWKQAGDVADIQRYNADFSYATGNFLAPNSDKGFSDGSYARLKNASLTWTAPQTWLNTLRLANLKIFVQGQNLLTITGYSGLDPETANQLSLPPLRMLTAGINAAF</sequence>
<dbReference type="NCBIfam" id="TIGR04056">
    <property type="entry name" value="OMP_RagA_SusC"/>
    <property type="match status" value="1"/>
</dbReference>
<dbReference type="Gene3D" id="2.60.40.1120">
    <property type="entry name" value="Carboxypeptidase-like, regulatory domain"/>
    <property type="match status" value="1"/>
</dbReference>
<comment type="similarity">
    <text evidence="7">Belongs to the TonB-dependent receptor family.</text>
</comment>
<dbReference type="Proteomes" id="UP000199072">
    <property type="component" value="Unassembled WGS sequence"/>
</dbReference>
<dbReference type="InterPro" id="IPR037066">
    <property type="entry name" value="Plug_dom_sf"/>
</dbReference>
<dbReference type="Gene3D" id="3.55.50.30">
    <property type="match status" value="1"/>
</dbReference>
<keyword evidence="2 7" id="KW-0813">Transport</keyword>
<dbReference type="InterPro" id="IPR011662">
    <property type="entry name" value="Secretin/TonB_short_N"/>
</dbReference>
<dbReference type="Gene3D" id="2.40.170.20">
    <property type="entry name" value="TonB-dependent receptor, beta-barrel domain"/>
    <property type="match status" value="1"/>
</dbReference>
<protein>
    <submittedName>
        <fullName evidence="9">TonB-linked outer membrane protein, SusC/RagA family</fullName>
    </submittedName>
</protein>
<reference evidence="9 10" key="1">
    <citation type="submission" date="2016-10" db="EMBL/GenBank/DDBJ databases">
        <authorList>
            <person name="de Groot N.N."/>
        </authorList>
    </citation>
    <scope>NUCLEOTIDE SEQUENCE [LARGE SCALE GENOMIC DNA]</scope>
    <source>
        <strain evidence="9 10">47C3B</strain>
    </source>
</reference>
<name>A0A1G7ESZ3_9SPHI</name>
<evidence type="ECO:0000313" key="9">
    <source>
        <dbReference type="EMBL" id="SDE66790.1"/>
    </source>
</evidence>
<dbReference type="Pfam" id="PF07715">
    <property type="entry name" value="Plug"/>
    <property type="match status" value="1"/>
</dbReference>
<dbReference type="GO" id="GO:0009279">
    <property type="term" value="C:cell outer membrane"/>
    <property type="evidence" value="ECO:0007669"/>
    <property type="project" value="UniProtKB-SubCell"/>
</dbReference>
<keyword evidence="6 7" id="KW-0998">Cell outer membrane</keyword>
<evidence type="ECO:0000256" key="2">
    <source>
        <dbReference type="ARBA" id="ARBA00022448"/>
    </source>
</evidence>
<dbReference type="InterPro" id="IPR008969">
    <property type="entry name" value="CarboxyPept-like_regulatory"/>
</dbReference>
<dbReference type="STRING" id="1391627.SAMN05216464_108149"/>
<keyword evidence="10" id="KW-1185">Reference proteome</keyword>
<dbReference type="Gene3D" id="2.170.130.10">
    <property type="entry name" value="TonB-dependent receptor, plug domain"/>
    <property type="match status" value="1"/>
</dbReference>